<protein>
    <submittedName>
        <fullName evidence="2">DUF5615 family PIN-like protein</fullName>
    </submittedName>
</protein>
<evidence type="ECO:0000259" key="1">
    <source>
        <dbReference type="Pfam" id="PF18480"/>
    </source>
</evidence>
<proteinExistence type="predicted"/>
<dbReference type="InterPro" id="IPR041049">
    <property type="entry name" value="DUF5615"/>
</dbReference>
<accession>A0ABR8H917</accession>
<gene>
    <name evidence="2" type="ORF">H6G94_10320</name>
</gene>
<dbReference type="Pfam" id="PF18480">
    <property type="entry name" value="DUF5615"/>
    <property type="match status" value="1"/>
</dbReference>
<sequence>MTLQYLIDENVNPIYPNQIRLREPDITIKVVGESETPPKSTLDPEILYWCEDNNFILVTNNRTSMPVYLADHIAVNRHVPGIFILNPNLSIGENIEELIILALASEDDEYQDRIIYLPLP</sequence>
<reference evidence="2 3" key="1">
    <citation type="journal article" date="2020" name="ISME J.">
        <title>Comparative genomics reveals insights into cyanobacterial evolution and habitat adaptation.</title>
        <authorList>
            <person name="Chen M.Y."/>
            <person name="Teng W.K."/>
            <person name="Zhao L."/>
            <person name="Hu C.X."/>
            <person name="Zhou Y.K."/>
            <person name="Han B.P."/>
            <person name="Song L.R."/>
            <person name="Shu W.S."/>
        </authorList>
    </citation>
    <scope>NUCLEOTIDE SEQUENCE [LARGE SCALE GENOMIC DNA]</scope>
    <source>
        <strain evidence="2 3">FACHB-252</strain>
    </source>
</reference>
<keyword evidence="3" id="KW-1185">Reference proteome</keyword>
<dbReference type="EMBL" id="JACJTC010000006">
    <property type="protein sequence ID" value="MBD2611665.1"/>
    <property type="molecule type" value="Genomic_DNA"/>
</dbReference>
<evidence type="ECO:0000313" key="3">
    <source>
        <dbReference type="Proteomes" id="UP000606396"/>
    </source>
</evidence>
<feature type="domain" description="DUF5615" evidence="1">
    <location>
        <begin position="4"/>
        <end position="90"/>
    </location>
</feature>
<comment type="caution">
    <text evidence="2">The sequence shown here is derived from an EMBL/GenBank/DDBJ whole genome shotgun (WGS) entry which is preliminary data.</text>
</comment>
<organism evidence="2 3">
    <name type="scientific">Nostoc punctiforme FACHB-252</name>
    <dbReference type="NCBI Taxonomy" id="1357509"/>
    <lineage>
        <taxon>Bacteria</taxon>
        <taxon>Bacillati</taxon>
        <taxon>Cyanobacteriota</taxon>
        <taxon>Cyanophyceae</taxon>
        <taxon>Nostocales</taxon>
        <taxon>Nostocaceae</taxon>
        <taxon>Nostoc</taxon>
    </lineage>
</organism>
<evidence type="ECO:0000313" key="2">
    <source>
        <dbReference type="EMBL" id="MBD2611665.1"/>
    </source>
</evidence>
<dbReference type="Proteomes" id="UP000606396">
    <property type="component" value="Unassembled WGS sequence"/>
</dbReference>
<name>A0ABR8H917_NOSPU</name>
<dbReference type="RefSeq" id="WP_190949345.1">
    <property type="nucleotide sequence ID" value="NZ_JACJTC010000006.1"/>
</dbReference>